<dbReference type="Proteomes" id="UP001359559">
    <property type="component" value="Unassembled WGS sequence"/>
</dbReference>
<dbReference type="EMBL" id="JAYKXN010000002">
    <property type="protein sequence ID" value="KAK7311262.1"/>
    <property type="molecule type" value="Genomic_DNA"/>
</dbReference>
<keyword evidence="1" id="KW-0472">Membrane</keyword>
<name>A0AAN9K5L8_CLITE</name>
<dbReference type="AlphaFoldDB" id="A0AAN9K5L8"/>
<keyword evidence="1" id="KW-0812">Transmembrane</keyword>
<evidence type="ECO:0000256" key="1">
    <source>
        <dbReference type="SAM" id="Phobius"/>
    </source>
</evidence>
<keyword evidence="1" id="KW-1133">Transmembrane helix</keyword>
<accession>A0AAN9K5L8</accession>
<feature type="transmembrane region" description="Helical" evidence="1">
    <location>
        <begin position="32"/>
        <end position="51"/>
    </location>
</feature>
<organism evidence="2 3">
    <name type="scientific">Clitoria ternatea</name>
    <name type="common">Butterfly pea</name>
    <dbReference type="NCBI Taxonomy" id="43366"/>
    <lineage>
        <taxon>Eukaryota</taxon>
        <taxon>Viridiplantae</taxon>
        <taxon>Streptophyta</taxon>
        <taxon>Embryophyta</taxon>
        <taxon>Tracheophyta</taxon>
        <taxon>Spermatophyta</taxon>
        <taxon>Magnoliopsida</taxon>
        <taxon>eudicotyledons</taxon>
        <taxon>Gunneridae</taxon>
        <taxon>Pentapetalae</taxon>
        <taxon>rosids</taxon>
        <taxon>fabids</taxon>
        <taxon>Fabales</taxon>
        <taxon>Fabaceae</taxon>
        <taxon>Papilionoideae</taxon>
        <taxon>50 kb inversion clade</taxon>
        <taxon>NPAAA clade</taxon>
        <taxon>indigoferoid/millettioid clade</taxon>
        <taxon>Phaseoleae</taxon>
        <taxon>Clitoria</taxon>
    </lineage>
</organism>
<keyword evidence="3" id="KW-1185">Reference proteome</keyword>
<gene>
    <name evidence="2" type="ORF">RJT34_09283</name>
</gene>
<comment type="caution">
    <text evidence="2">The sequence shown here is derived from an EMBL/GenBank/DDBJ whole genome shotgun (WGS) entry which is preliminary data.</text>
</comment>
<proteinExistence type="predicted"/>
<protein>
    <submittedName>
        <fullName evidence="2">Uncharacterized protein</fullName>
    </submittedName>
</protein>
<evidence type="ECO:0000313" key="2">
    <source>
        <dbReference type="EMBL" id="KAK7311262.1"/>
    </source>
</evidence>
<evidence type="ECO:0000313" key="3">
    <source>
        <dbReference type="Proteomes" id="UP001359559"/>
    </source>
</evidence>
<reference evidence="2 3" key="1">
    <citation type="submission" date="2024-01" db="EMBL/GenBank/DDBJ databases">
        <title>The genomes of 5 underutilized Papilionoideae crops provide insights into root nodulation and disease resistance.</title>
        <authorList>
            <person name="Yuan L."/>
        </authorList>
    </citation>
    <scope>NUCLEOTIDE SEQUENCE [LARGE SCALE GENOMIC DNA]</scope>
    <source>
        <strain evidence="2">LY-2023</strain>
        <tissue evidence="2">Leaf</tissue>
    </source>
</reference>
<sequence length="152" mass="18021">MKIISSFETDAVNDDDLIVYTFDTWKQTRDNIFLVCLILSGILNCISLPVCRDRNQLRDRIGMLHEIIYRKNLCYFTYHSWRCLNYVGDFLGNYAAILIQSLVCLGDENRTFRFYAKECDTEERLPDIKYLKRPCGCLDHSRDWNENFSFCL</sequence>